<dbReference type="AlphaFoldDB" id="A0A6J4HT12"/>
<sequence>RCLHGVYEDRGWDITNDTNVRLDSESDAALAFPTLTDLLRKVEEMTWELGYDEEVTSNIDAALRTRINSLRTGGKGRMLDVQRSVPMQTLLEKPTVLELEGMGDDDDKAFVMGLFFVRLAEHRRAAGQADGLRHLLVIEEAHRLLSNVQQSNGLEEGDPRGKAVETFTNLLSEIRAYGQGVFVSDQVPVKLAPDVIKNTNLKIAHRVVDKIDREVLAGSMAMTESQTKGLGTLKRGQAAVFSEGDDAPLLVQVPKAKGQHEQSAPDNRRVAELMAAWRERHEFHGLFRSCASDSLACGEGGEACDVAREIVEGSQFQNIFARIVLSAIEDTGALDRMWEDLVSLVRAKRPPKLNEEELLNCLMMRSSQWFADRRGAQAGWTYAETARLADGLCRMLRSKAEKPDLVEEDATERTDFQQHAIALHTMEYAPFIACDQLCLRRQPPACPGRYAIADLMASDGLWEGWHEASVADSDSQDYRRTNGWLVCLDAADQLIEMSASEEARRHVALCFAQQMLSADEAMLPETKAMVIEELVSEAINSGT</sequence>
<dbReference type="PANTHER" id="PTHR30121">
    <property type="entry name" value="UNCHARACTERIZED PROTEIN YJGR-RELATED"/>
    <property type="match status" value="1"/>
</dbReference>
<dbReference type="InterPro" id="IPR027417">
    <property type="entry name" value="P-loop_NTPase"/>
</dbReference>
<evidence type="ECO:0000313" key="1">
    <source>
        <dbReference type="EMBL" id="CAA9231953.1"/>
    </source>
</evidence>
<reference evidence="1" key="1">
    <citation type="submission" date="2020-02" db="EMBL/GenBank/DDBJ databases">
        <authorList>
            <person name="Meier V. D."/>
        </authorList>
    </citation>
    <scope>NUCLEOTIDE SEQUENCE</scope>
    <source>
        <strain evidence="1">AVDCRST_MAG93</strain>
    </source>
</reference>
<accession>A0A6J4HT12</accession>
<dbReference type="Gene3D" id="3.40.50.300">
    <property type="entry name" value="P-loop containing nucleotide triphosphate hydrolases"/>
    <property type="match status" value="1"/>
</dbReference>
<keyword evidence="1" id="KW-0547">Nucleotide-binding</keyword>
<dbReference type="EMBL" id="CADCTR010000302">
    <property type="protein sequence ID" value="CAA9231953.1"/>
    <property type="molecule type" value="Genomic_DNA"/>
</dbReference>
<name>A0A6J4HT12_9CHLR</name>
<dbReference type="InterPro" id="IPR051162">
    <property type="entry name" value="T4SS_component"/>
</dbReference>
<feature type="non-terminal residue" evidence="1">
    <location>
        <position position="1"/>
    </location>
</feature>
<dbReference type="PANTHER" id="PTHR30121:SF11">
    <property type="entry name" value="AAA+ ATPASE DOMAIN-CONTAINING PROTEIN"/>
    <property type="match status" value="1"/>
</dbReference>
<organism evidence="1">
    <name type="scientific">uncultured Chloroflexia bacterium</name>
    <dbReference type="NCBI Taxonomy" id="1672391"/>
    <lineage>
        <taxon>Bacteria</taxon>
        <taxon>Bacillati</taxon>
        <taxon>Chloroflexota</taxon>
        <taxon>Chloroflexia</taxon>
        <taxon>environmental samples</taxon>
    </lineage>
</organism>
<proteinExistence type="predicted"/>
<gene>
    <name evidence="1" type="ORF">AVDCRST_MAG93-918</name>
</gene>
<keyword evidence="1" id="KW-0067">ATP-binding</keyword>
<protein>
    <submittedName>
        <fullName evidence="1">ATP-binding protein</fullName>
    </submittedName>
</protein>
<dbReference type="SUPFAM" id="SSF52540">
    <property type="entry name" value="P-loop containing nucleoside triphosphate hydrolases"/>
    <property type="match status" value="1"/>
</dbReference>
<dbReference type="GO" id="GO:0005524">
    <property type="term" value="F:ATP binding"/>
    <property type="evidence" value="ECO:0007669"/>
    <property type="project" value="UniProtKB-KW"/>
</dbReference>